<protein>
    <submittedName>
        <fullName evidence="7">Uncharacterized protein</fullName>
    </submittedName>
</protein>
<feature type="compositionally biased region" description="Polar residues" evidence="5">
    <location>
        <begin position="263"/>
        <end position="284"/>
    </location>
</feature>
<keyword evidence="2 6" id="KW-0812">Transmembrane</keyword>
<dbReference type="KEGG" id="sapo:SAPIO_CDS3218"/>
<reference evidence="7 8" key="1">
    <citation type="journal article" date="2014" name="Genome Announc.">
        <title>Draft genome sequence of the pathogenic fungus Scedosporium apiospermum.</title>
        <authorList>
            <person name="Vandeputte P."/>
            <person name="Ghamrawi S."/>
            <person name="Rechenmann M."/>
            <person name="Iltis A."/>
            <person name="Giraud S."/>
            <person name="Fleury M."/>
            <person name="Thornton C."/>
            <person name="Delhaes L."/>
            <person name="Meyer W."/>
            <person name="Papon N."/>
            <person name="Bouchara J.P."/>
        </authorList>
    </citation>
    <scope>NUCLEOTIDE SEQUENCE [LARGE SCALE GENOMIC DNA]</scope>
    <source>
        <strain evidence="7 8">IHEM 14462</strain>
    </source>
</reference>
<evidence type="ECO:0000256" key="5">
    <source>
        <dbReference type="SAM" id="MobiDB-lite"/>
    </source>
</evidence>
<feature type="compositionally biased region" description="Low complexity" evidence="5">
    <location>
        <begin position="7"/>
        <end position="35"/>
    </location>
</feature>
<comment type="caution">
    <text evidence="7">The sequence shown here is derived from an EMBL/GenBank/DDBJ whole genome shotgun (WGS) entry which is preliminary data.</text>
</comment>
<keyword evidence="4 6" id="KW-0472">Membrane</keyword>
<feature type="transmembrane region" description="Helical" evidence="6">
    <location>
        <begin position="226"/>
        <end position="247"/>
    </location>
</feature>
<evidence type="ECO:0000256" key="1">
    <source>
        <dbReference type="ARBA" id="ARBA00004167"/>
    </source>
</evidence>
<proteinExistence type="predicted"/>
<dbReference type="GO" id="GO:0071944">
    <property type="term" value="C:cell periphery"/>
    <property type="evidence" value="ECO:0007669"/>
    <property type="project" value="UniProtKB-ARBA"/>
</dbReference>
<dbReference type="Proteomes" id="UP000028545">
    <property type="component" value="Unassembled WGS sequence"/>
</dbReference>
<name>A0A084GAA8_PSEDA</name>
<feature type="compositionally biased region" description="Basic and acidic residues" evidence="5">
    <location>
        <begin position="335"/>
        <end position="345"/>
    </location>
</feature>
<evidence type="ECO:0000313" key="7">
    <source>
        <dbReference type="EMBL" id="KEZ44270.1"/>
    </source>
</evidence>
<accession>A0A084GAA8</accession>
<gene>
    <name evidence="7" type="ORF">SAPIO_CDS3218</name>
</gene>
<feature type="compositionally biased region" description="Polar residues" evidence="5">
    <location>
        <begin position="313"/>
        <end position="322"/>
    </location>
</feature>
<feature type="region of interest" description="Disordered" evidence="5">
    <location>
        <begin position="256"/>
        <end position="345"/>
    </location>
</feature>
<evidence type="ECO:0000256" key="6">
    <source>
        <dbReference type="SAM" id="Phobius"/>
    </source>
</evidence>
<feature type="region of interest" description="Disordered" evidence="5">
    <location>
        <begin position="1"/>
        <end position="40"/>
    </location>
</feature>
<dbReference type="PANTHER" id="PTHR15549:SF26">
    <property type="entry name" value="AXIAL BUDDING PATTERN PROTEIN 2-RELATED"/>
    <property type="match status" value="1"/>
</dbReference>
<dbReference type="HOGENOM" id="CLU_882960_0_0_1"/>
<organism evidence="7 8">
    <name type="scientific">Pseudallescheria apiosperma</name>
    <name type="common">Scedosporium apiospermum</name>
    <dbReference type="NCBI Taxonomy" id="563466"/>
    <lineage>
        <taxon>Eukaryota</taxon>
        <taxon>Fungi</taxon>
        <taxon>Dikarya</taxon>
        <taxon>Ascomycota</taxon>
        <taxon>Pezizomycotina</taxon>
        <taxon>Sordariomycetes</taxon>
        <taxon>Hypocreomycetidae</taxon>
        <taxon>Microascales</taxon>
        <taxon>Microascaceae</taxon>
        <taxon>Scedosporium</taxon>
    </lineage>
</organism>
<comment type="subcellular location">
    <subcellularLocation>
        <location evidence="1">Membrane</location>
        <topology evidence="1">Single-pass membrane protein</topology>
    </subcellularLocation>
</comment>
<keyword evidence="8" id="KW-1185">Reference proteome</keyword>
<dbReference type="VEuPathDB" id="FungiDB:SAPIO_CDS3218"/>
<dbReference type="OMA" id="SCTWTYV"/>
<dbReference type="InterPro" id="IPR051694">
    <property type="entry name" value="Immunoregulatory_rcpt-like"/>
</dbReference>
<evidence type="ECO:0000256" key="2">
    <source>
        <dbReference type="ARBA" id="ARBA00022692"/>
    </source>
</evidence>
<sequence>MAPNTPTPSTTATPPTASSTVSPTTTSSPRPTSSPYLTPALTTHWTRPEKCGYTYDADHLPGAGTALTAYLDRYIDEDATTLSCYPPGMFESGNSGTFSPASCPTGWYTVDRPDKMDSIPASGRTTRTCCSKQFTLNGDFCEKYMATVIATPVQYITSEQTPTSVRHMSTYLVDASIAHHPIVILFQEKDQGVLGIFDDDEHIVDPDNSSPSPKSSPDNLPIGAKVGIGIGTAVALSLLLGLLFWFLRRTSPKPAKIYPSGLHGTSSFESRPGNNCRSSSSSLGTAAGDLETGEMRFQPRQDADPPPAYEPSPQRNSLSRPSTGGGGGANSPAGEELRALKEQQEAIQRRIEQLEGSATDDTRRVS</sequence>
<keyword evidence="3 6" id="KW-1133">Transmembrane helix</keyword>
<dbReference type="AlphaFoldDB" id="A0A084GAA8"/>
<evidence type="ECO:0000313" key="8">
    <source>
        <dbReference type="Proteomes" id="UP000028545"/>
    </source>
</evidence>
<dbReference type="GO" id="GO:0016020">
    <property type="term" value="C:membrane"/>
    <property type="evidence" value="ECO:0007669"/>
    <property type="project" value="UniProtKB-SubCell"/>
</dbReference>
<feature type="compositionally biased region" description="Basic and acidic residues" evidence="5">
    <location>
        <begin position="293"/>
        <end position="303"/>
    </location>
</feature>
<evidence type="ECO:0000256" key="4">
    <source>
        <dbReference type="ARBA" id="ARBA00023136"/>
    </source>
</evidence>
<dbReference type="EMBL" id="JOWA01000088">
    <property type="protein sequence ID" value="KEZ44270.1"/>
    <property type="molecule type" value="Genomic_DNA"/>
</dbReference>
<dbReference type="RefSeq" id="XP_016644069.1">
    <property type="nucleotide sequence ID" value="XM_016786063.1"/>
</dbReference>
<dbReference type="GeneID" id="27722290"/>
<evidence type="ECO:0000256" key="3">
    <source>
        <dbReference type="ARBA" id="ARBA00022989"/>
    </source>
</evidence>
<dbReference type="PANTHER" id="PTHR15549">
    <property type="entry name" value="PAIRED IMMUNOGLOBULIN-LIKE TYPE 2 RECEPTOR"/>
    <property type="match status" value="1"/>
</dbReference>
<dbReference type="OrthoDB" id="4770059at2759"/>